<keyword evidence="4" id="KW-1185">Reference proteome</keyword>
<dbReference type="EMBL" id="ML977004">
    <property type="protein sequence ID" value="KAF1953354.1"/>
    <property type="molecule type" value="Genomic_DNA"/>
</dbReference>
<sequence>MAPTPTNDQPSPSPSPSPTTTPTPTPTPEPTKLWNTGSIILGSLVLGFIAAFLSTLIIFILRRRRARNQLKVPPEIRGATRYHPFRAQSTDKTSLLANAAAKPNDEEDDAVSRKSSMFSRHRGTSVSLYIDTDVVDRRASTVQLIPLQVTPVGEEGDTMGSEGTGVSGWTGGSGRFSGFSGMSGRESGSVRRDSGESFGTTISMSRPRSTRSTSMRYYASSSLENASMPEMPAVPTIVHTVSP</sequence>
<feature type="region of interest" description="Disordered" evidence="1">
    <location>
        <begin position="1"/>
        <end position="31"/>
    </location>
</feature>
<feature type="compositionally biased region" description="Polar residues" evidence="1">
    <location>
        <begin position="87"/>
        <end position="96"/>
    </location>
</feature>
<feature type="region of interest" description="Disordered" evidence="1">
    <location>
        <begin position="153"/>
        <end position="217"/>
    </location>
</feature>
<accession>A0A6A5TMC4</accession>
<keyword evidence="2" id="KW-0472">Membrane</keyword>
<keyword evidence="2" id="KW-0812">Transmembrane</keyword>
<dbReference type="AlphaFoldDB" id="A0A6A5TMC4"/>
<reference evidence="3" key="1">
    <citation type="journal article" date="2020" name="Stud. Mycol.">
        <title>101 Dothideomycetes genomes: a test case for predicting lifestyles and emergence of pathogens.</title>
        <authorList>
            <person name="Haridas S."/>
            <person name="Albert R."/>
            <person name="Binder M."/>
            <person name="Bloem J."/>
            <person name="Labutti K."/>
            <person name="Salamov A."/>
            <person name="Andreopoulos B."/>
            <person name="Baker S."/>
            <person name="Barry K."/>
            <person name="Bills G."/>
            <person name="Bluhm B."/>
            <person name="Cannon C."/>
            <person name="Castanera R."/>
            <person name="Culley D."/>
            <person name="Daum C."/>
            <person name="Ezra D."/>
            <person name="Gonzalez J."/>
            <person name="Henrissat B."/>
            <person name="Kuo A."/>
            <person name="Liang C."/>
            <person name="Lipzen A."/>
            <person name="Lutzoni F."/>
            <person name="Magnuson J."/>
            <person name="Mondo S."/>
            <person name="Nolan M."/>
            <person name="Ohm R."/>
            <person name="Pangilinan J."/>
            <person name="Park H.-J."/>
            <person name="Ramirez L."/>
            <person name="Alfaro M."/>
            <person name="Sun H."/>
            <person name="Tritt A."/>
            <person name="Yoshinaga Y."/>
            <person name="Zwiers L.-H."/>
            <person name="Turgeon B."/>
            <person name="Goodwin S."/>
            <person name="Spatafora J."/>
            <person name="Crous P."/>
            <person name="Grigoriev I."/>
        </authorList>
    </citation>
    <scope>NUCLEOTIDE SEQUENCE</scope>
    <source>
        <strain evidence="3">CBS 675.92</strain>
    </source>
</reference>
<feature type="compositionally biased region" description="Low complexity" evidence="1">
    <location>
        <begin position="200"/>
        <end position="217"/>
    </location>
</feature>
<name>A0A6A5TMC4_9PLEO</name>
<dbReference type="Proteomes" id="UP000800035">
    <property type="component" value="Unassembled WGS sequence"/>
</dbReference>
<evidence type="ECO:0000256" key="2">
    <source>
        <dbReference type="SAM" id="Phobius"/>
    </source>
</evidence>
<evidence type="ECO:0000313" key="4">
    <source>
        <dbReference type="Proteomes" id="UP000800035"/>
    </source>
</evidence>
<evidence type="ECO:0000256" key="1">
    <source>
        <dbReference type="SAM" id="MobiDB-lite"/>
    </source>
</evidence>
<feature type="transmembrane region" description="Helical" evidence="2">
    <location>
        <begin position="39"/>
        <end position="61"/>
    </location>
</feature>
<feature type="region of interest" description="Disordered" evidence="1">
    <location>
        <begin position="81"/>
        <end position="116"/>
    </location>
</feature>
<feature type="compositionally biased region" description="Low complexity" evidence="1">
    <location>
        <begin position="1"/>
        <end position="10"/>
    </location>
</feature>
<protein>
    <submittedName>
        <fullName evidence="3">Uncharacterized protein</fullName>
    </submittedName>
</protein>
<feature type="compositionally biased region" description="Low complexity" evidence="1">
    <location>
        <begin position="176"/>
        <end position="187"/>
    </location>
</feature>
<feature type="compositionally biased region" description="Gly residues" evidence="1">
    <location>
        <begin position="162"/>
        <end position="175"/>
    </location>
</feature>
<keyword evidence="2" id="KW-1133">Transmembrane helix</keyword>
<proteinExistence type="predicted"/>
<dbReference type="OrthoDB" id="3783802at2759"/>
<organism evidence="3 4">
    <name type="scientific">Byssothecium circinans</name>
    <dbReference type="NCBI Taxonomy" id="147558"/>
    <lineage>
        <taxon>Eukaryota</taxon>
        <taxon>Fungi</taxon>
        <taxon>Dikarya</taxon>
        <taxon>Ascomycota</taxon>
        <taxon>Pezizomycotina</taxon>
        <taxon>Dothideomycetes</taxon>
        <taxon>Pleosporomycetidae</taxon>
        <taxon>Pleosporales</taxon>
        <taxon>Massarineae</taxon>
        <taxon>Massarinaceae</taxon>
        <taxon>Byssothecium</taxon>
    </lineage>
</organism>
<evidence type="ECO:0000313" key="3">
    <source>
        <dbReference type="EMBL" id="KAF1953354.1"/>
    </source>
</evidence>
<gene>
    <name evidence="3" type="ORF">CC80DRAFT_507221</name>
</gene>
<feature type="compositionally biased region" description="Pro residues" evidence="1">
    <location>
        <begin position="11"/>
        <end position="29"/>
    </location>
</feature>